<evidence type="ECO:0000256" key="1">
    <source>
        <dbReference type="SAM" id="Phobius"/>
    </source>
</evidence>
<name>A0ABS8ZG64_9PSEU</name>
<gene>
    <name evidence="2" type="ORF">LWC34_27395</name>
</gene>
<dbReference type="Proteomes" id="UP001521150">
    <property type="component" value="Unassembled WGS sequence"/>
</dbReference>
<sequence length="69" mass="7471">MSGTGTLTMTELKLFLRDPASTIVTIALPVAIVVVFGVIAQPNGDKDPIMTYFPTMALSRWASPSWRST</sequence>
<evidence type="ECO:0000313" key="3">
    <source>
        <dbReference type="Proteomes" id="UP001521150"/>
    </source>
</evidence>
<evidence type="ECO:0008006" key="4">
    <source>
        <dbReference type="Google" id="ProtNLM"/>
    </source>
</evidence>
<protein>
    <recommendedName>
        <fullName evidence="4">ABC-2 type transport system permease protein</fullName>
    </recommendedName>
</protein>
<dbReference type="EMBL" id="JAJVCN010000002">
    <property type="protein sequence ID" value="MCE7006527.1"/>
    <property type="molecule type" value="Genomic_DNA"/>
</dbReference>
<organism evidence="2 3">
    <name type="scientific">Kibdelosporangium philippinense</name>
    <dbReference type="NCBI Taxonomy" id="211113"/>
    <lineage>
        <taxon>Bacteria</taxon>
        <taxon>Bacillati</taxon>
        <taxon>Actinomycetota</taxon>
        <taxon>Actinomycetes</taxon>
        <taxon>Pseudonocardiales</taxon>
        <taxon>Pseudonocardiaceae</taxon>
        <taxon>Kibdelosporangium</taxon>
    </lineage>
</organism>
<comment type="caution">
    <text evidence="2">The sequence shown here is derived from an EMBL/GenBank/DDBJ whole genome shotgun (WGS) entry which is preliminary data.</text>
</comment>
<proteinExistence type="predicted"/>
<reference evidence="2 3" key="1">
    <citation type="submission" date="2021-12" db="EMBL/GenBank/DDBJ databases">
        <title>Genome sequence of Kibdelosporangium philippinense ATCC 49844.</title>
        <authorList>
            <person name="Fedorov E.A."/>
            <person name="Omeragic M."/>
            <person name="Shalygina K.F."/>
            <person name="Maclea K.S."/>
        </authorList>
    </citation>
    <scope>NUCLEOTIDE SEQUENCE [LARGE SCALE GENOMIC DNA]</scope>
    <source>
        <strain evidence="2 3">ATCC 49844</strain>
    </source>
</reference>
<keyword evidence="3" id="KW-1185">Reference proteome</keyword>
<accession>A0ABS8ZG64</accession>
<keyword evidence="1" id="KW-1133">Transmembrane helix</keyword>
<feature type="transmembrane region" description="Helical" evidence="1">
    <location>
        <begin position="20"/>
        <end position="40"/>
    </location>
</feature>
<keyword evidence="1" id="KW-0472">Membrane</keyword>
<evidence type="ECO:0000313" key="2">
    <source>
        <dbReference type="EMBL" id="MCE7006527.1"/>
    </source>
</evidence>
<keyword evidence="1" id="KW-0812">Transmembrane</keyword>
<dbReference type="RefSeq" id="WP_233727989.1">
    <property type="nucleotide sequence ID" value="NZ_JAJVCN010000002.1"/>
</dbReference>